<dbReference type="PANTHER" id="PTHR30137:SF20">
    <property type="entry name" value="N-ACETYL-S-ALKYLCYSTEINE MONOOXYGENASE"/>
    <property type="match status" value="1"/>
</dbReference>
<protein>
    <submittedName>
        <fullName evidence="3">MsnO8 family LLM class oxidoreductase</fullName>
        <ecNumber evidence="3">1.-.-.-</ecNumber>
    </submittedName>
</protein>
<dbReference type="CDD" id="cd00347">
    <property type="entry name" value="Flavin_utilizing_monoxygenases"/>
    <property type="match status" value="1"/>
</dbReference>
<keyword evidence="3" id="KW-0560">Oxidoreductase</keyword>
<dbReference type="EC" id="1.-.-.-" evidence="3"/>
<dbReference type="EMBL" id="SZVO01000002">
    <property type="protein sequence ID" value="TKT93374.1"/>
    <property type="molecule type" value="Genomic_DNA"/>
</dbReference>
<comment type="similarity">
    <text evidence="1">To bacterial alkanal monooxygenase alpha and beta chains.</text>
</comment>
<dbReference type="PANTHER" id="PTHR30137">
    <property type="entry name" value="LUCIFERASE-LIKE MONOOXYGENASE"/>
    <property type="match status" value="1"/>
</dbReference>
<evidence type="ECO:0000256" key="1">
    <source>
        <dbReference type="ARBA" id="ARBA00007789"/>
    </source>
</evidence>
<accession>A0A4U6DFL7</accession>
<reference evidence="3 4" key="1">
    <citation type="submission" date="2019-05" db="EMBL/GenBank/DDBJ databases">
        <title>Dyadobacter AR-3-8 sp. nov., isolated from arctic soil.</title>
        <authorList>
            <person name="Chaudhary D.K."/>
        </authorList>
    </citation>
    <scope>NUCLEOTIDE SEQUENCE [LARGE SCALE GENOMIC DNA]</scope>
    <source>
        <strain evidence="3 4">AR-3-8</strain>
    </source>
</reference>
<feature type="domain" description="Luciferase-like" evidence="2">
    <location>
        <begin position="1"/>
        <end position="247"/>
    </location>
</feature>
<sequence>MKLSIVDMAVIQPGDHPGQTLQHSVKLAQKAEFLGYERIWFSEHHANHIVSRAPEVMIAAVAAKTSKIRVGSGSVLLNHYSAYKVAETFCTLNELYPGRIDLGIGRATTGQVIDLALQQDRSRGFLANSDEQLNELMHWMENSFSLEVAFSNIPIHTIASRPEIHLSGTSSWSSTNAGRLGLRYIHAAFFNPDVTRLVIDNYRANFAPSDSIIGLREPEARLGIHVVCADTEEEALIQLASVELAYHYLRTRQYNFLLPAPNEAVKILGYLPRIQPYIKGTGVPPRYIAGTFEQVAERFYYLSKDLNINEFVIQDMMTDQEARLHSYELLSALL</sequence>
<evidence type="ECO:0000313" key="3">
    <source>
        <dbReference type="EMBL" id="TKT93374.1"/>
    </source>
</evidence>
<dbReference type="GO" id="GO:0005829">
    <property type="term" value="C:cytosol"/>
    <property type="evidence" value="ECO:0007669"/>
    <property type="project" value="TreeGrafter"/>
</dbReference>
<dbReference type="InterPro" id="IPR011251">
    <property type="entry name" value="Luciferase-like_dom"/>
</dbReference>
<proteinExistence type="predicted"/>
<gene>
    <name evidence="3" type="ORF">FDK13_05855</name>
</gene>
<comment type="caution">
    <text evidence="3">The sequence shown here is derived from an EMBL/GenBank/DDBJ whole genome shotgun (WGS) entry which is preliminary data.</text>
</comment>
<organism evidence="3 4">
    <name type="scientific">Dyadobacter frigoris</name>
    <dbReference type="NCBI Taxonomy" id="2576211"/>
    <lineage>
        <taxon>Bacteria</taxon>
        <taxon>Pseudomonadati</taxon>
        <taxon>Bacteroidota</taxon>
        <taxon>Cytophagia</taxon>
        <taxon>Cytophagales</taxon>
        <taxon>Spirosomataceae</taxon>
        <taxon>Dyadobacter</taxon>
    </lineage>
</organism>
<dbReference type="InterPro" id="IPR019949">
    <property type="entry name" value="CmoO-like"/>
</dbReference>
<name>A0A4U6DFL7_9BACT</name>
<dbReference type="AlphaFoldDB" id="A0A4U6DFL7"/>
<dbReference type="InterPro" id="IPR036661">
    <property type="entry name" value="Luciferase-like_sf"/>
</dbReference>
<evidence type="ECO:0000259" key="2">
    <source>
        <dbReference type="Pfam" id="PF00296"/>
    </source>
</evidence>
<dbReference type="GO" id="GO:0016705">
    <property type="term" value="F:oxidoreductase activity, acting on paired donors, with incorporation or reduction of molecular oxygen"/>
    <property type="evidence" value="ECO:0007669"/>
    <property type="project" value="InterPro"/>
</dbReference>
<dbReference type="Gene3D" id="3.20.20.30">
    <property type="entry name" value="Luciferase-like domain"/>
    <property type="match status" value="1"/>
</dbReference>
<dbReference type="Pfam" id="PF00296">
    <property type="entry name" value="Bac_luciferase"/>
    <property type="match status" value="1"/>
</dbReference>
<dbReference type="SUPFAM" id="SSF51679">
    <property type="entry name" value="Bacterial luciferase-like"/>
    <property type="match status" value="1"/>
</dbReference>
<dbReference type="RefSeq" id="WP_137339050.1">
    <property type="nucleotide sequence ID" value="NZ_SZVO01000002.1"/>
</dbReference>
<dbReference type="Proteomes" id="UP000304900">
    <property type="component" value="Unassembled WGS sequence"/>
</dbReference>
<keyword evidence="4" id="KW-1185">Reference proteome</keyword>
<evidence type="ECO:0000313" key="4">
    <source>
        <dbReference type="Proteomes" id="UP000304900"/>
    </source>
</evidence>
<dbReference type="NCBIfam" id="TIGR03558">
    <property type="entry name" value="oxido_grp_1"/>
    <property type="match status" value="1"/>
</dbReference>
<dbReference type="OrthoDB" id="9780518at2"/>
<dbReference type="InterPro" id="IPR050766">
    <property type="entry name" value="Bact_Lucif_Oxidored"/>
</dbReference>